<dbReference type="GO" id="GO:0007166">
    <property type="term" value="P:cell surface receptor signaling pathway"/>
    <property type="evidence" value="ECO:0007669"/>
    <property type="project" value="InterPro"/>
</dbReference>
<feature type="domain" description="Protein kinase" evidence="3">
    <location>
        <begin position="59"/>
        <end position="336"/>
    </location>
</feature>
<dbReference type="PROSITE" id="PS50011">
    <property type="entry name" value="PROTEIN_KINASE_DOM"/>
    <property type="match status" value="1"/>
</dbReference>
<evidence type="ECO:0000256" key="1">
    <source>
        <dbReference type="ARBA" id="ARBA00022741"/>
    </source>
</evidence>
<evidence type="ECO:0000256" key="2">
    <source>
        <dbReference type="ARBA" id="ARBA00022840"/>
    </source>
</evidence>
<comment type="caution">
    <text evidence="4">The sequence shown here is derived from an EMBL/GenBank/DDBJ whole genome shotgun (WGS) entry which is preliminary data.</text>
</comment>
<dbReference type="Proteomes" id="UP000327157">
    <property type="component" value="Unassembled WGS sequence"/>
</dbReference>
<organism evidence="4 5">
    <name type="scientific">Pyrus ussuriensis x Pyrus communis</name>
    <dbReference type="NCBI Taxonomy" id="2448454"/>
    <lineage>
        <taxon>Eukaryota</taxon>
        <taxon>Viridiplantae</taxon>
        <taxon>Streptophyta</taxon>
        <taxon>Embryophyta</taxon>
        <taxon>Tracheophyta</taxon>
        <taxon>Spermatophyta</taxon>
        <taxon>Magnoliopsida</taxon>
        <taxon>eudicotyledons</taxon>
        <taxon>Gunneridae</taxon>
        <taxon>Pentapetalae</taxon>
        <taxon>rosids</taxon>
        <taxon>fabids</taxon>
        <taxon>Rosales</taxon>
        <taxon>Rosaceae</taxon>
        <taxon>Amygdaloideae</taxon>
        <taxon>Maleae</taxon>
        <taxon>Pyrus</taxon>
    </lineage>
</organism>
<sequence length="345" mass="38800">MLSKVFFSLCPSIRKAERESSVLKNGSMLLEDLIASCDGESNPICTYSADELVKATDNFHPSCLISEDSDFQVFRGFLDDRSVLIKKYFQERWLSEANATSMAIRDIIISMQMSTHKNALKLLGCCLEFSIPALVLEYAAKGVLDNHGGLGFSRSLPWKTRMLIANKVANALAYLHTAFPRPIIHRGLNPACIFLDDDYLPKLSDFSLSITIPPQQLHVEDDVKGTYRYLDPTYMATGYLTEKTDVYSFGVVLLVFLMGRKIQDVDQAAESVPEYVKLHASNGEYKTIVDPCILEEVGADEQAHQQLQDFLALALLCTKDEREERPCMIDVAKELVRIEKSILCY</sequence>
<gene>
    <name evidence="4" type="ORF">D8674_039986</name>
</gene>
<dbReference type="AlphaFoldDB" id="A0A5N5G0T9"/>
<dbReference type="InterPro" id="IPR011009">
    <property type="entry name" value="Kinase-like_dom_sf"/>
</dbReference>
<dbReference type="GO" id="GO:0005886">
    <property type="term" value="C:plasma membrane"/>
    <property type="evidence" value="ECO:0007669"/>
    <property type="project" value="TreeGrafter"/>
</dbReference>
<dbReference type="OrthoDB" id="75710at2759"/>
<reference evidence="4 5" key="1">
    <citation type="submission" date="2019-09" db="EMBL/GenBank/DDBJ databases">
        <authorList>
            <person name="Ou C."/>
        </authorList>
    </citation>
    <scope>NUCLEOTIDE SEQUENCE [LARGE SCALE GENOMIC DNA]</scope>
    <source>
        <strain evidence="4">S2</strain>
        <tissue evidence="4">Leaf</tissue>
    </source>
</reference>
<reference evidence="4 5" key="2">
    <citation type="submission" date="2019-11" db="EMBL/GenBank/DDBJ databases">
        <title>A de novo genome assembly of a pear dwarfing rootstock.</title>
        <authorList>
            <person name="Wang F."/>
            <person name="Wang J."/>
            <person name="Li S."/>
            <person name="Zhang Y."/>
            <person name="Fang M."/>
            <person name="Ma L."/>
            <person name="Zhao Y."/>
            <person name="Jiang S."/>
        </authorList>
    </citation>
    <scope>NUCLEOTIDE SEQUENCE [LARGE SCALE GENOMIC DNA]</scope>
    <source>
        <strain evidence="4">S2</strain>
        <tissue evidence="4">Leaf</tissue>
    </source>
</reference>
<keyword evidence="4" id="KW-0418">Kinase</keyword>
<evidence type="ECO:0000313" key="5">
    <source>
        <dbReference type="Proteomes" id="UP000327157"/>
    </source>
</evidence>
<dbReference type="GO" id="GO:0005524">
    <property type="term" value="F:ATP binding"/>
    <property type="evidence" value="ECO:0007669"/>
    <property type="project" value="UniProtKB-KW"/>
</dbReference>
<dbReference type="PANTHER" id="PTHR27005">
    <property type="entry name" value="WALL-ASSOCIATED RECEPTOR KINASE-LIKE 21"/>
    <property type="match status" value="1"/>
</dbReference>
<dbReference type="Gene3D" id="1.10.510.10">
    <property type="entry name" value="Transferase(Phosphotransferase) domain 1"/>
    <property type="match status" value="1"/>
</dbReference>
<evidence type="ECO:0000259" key="3">
    <source>
        <dbReference type="PROSITE" id="PS50011"/>
    </source>
</evidence>
<accession>A0A5N5G0T9</accession>
<dbReference type="EMBL" id="SMOL01000647">
    <property type="protein sequence ID" value="KAB2604134.1"/>
    <property type="molecule type" value="Genomic_DNA"/>
</dbReference>
<proteinExistence type="predicted"/>
<dbReference type="SUPFAM" id="SSF56112">
    <property type="entry name" value="Protein kinase-like (PK-like)"/>
    <property type="match status" value="1"/>
</dbReference>
<keyword evidence="5" id="KW-1185">Reference proteome</keyword>
<keyword evidence="2" id="KW-0067">ATP-binding</keyword>
<dbReference type="InterPro" id="IPR001245">
    <property type="entry name" value="Ser-Thr/Tyr_kinase_cat_dom"/>
</dbReference>
<dbReference type="Gene3D" id="3.30.200.20">
    <property type="entry name" value="Phosphorylase Kinase, domain 1"/>
    <property type="match status" value="1"/>
</dbReference>
<keyword evidence="4" id="KW-0808">Transferase</keyword>
<dbReference type="Pfam" id="PF07714">
    <property type="entry name" value="PK_Tyr_Ser-Thr"/>
    <property type="match status" value="1"/>
</dbReference>
<evidence type="ECO:0000313" key="4">
    <source>
        <dbReference type="EMBL" id="KAB2604134.1"/>
    </source>
</evidence>
<dbReference type="PANTHER" id="PTHR27005:SF466">
    <property type="entry name" value="NON-FUNCTIONAL PSEUDOKINASE ZED1-LIKE"/>
    <property type="match status" value="1"/>
</dbReference>
<dbReference type="InterPro" id="IPR000719">
    <property type="entry name" value="Prot_kinase_dom"/>
</dbReference>
<keyword evidence="1" id="KW-0547">Nucleotide-binding</keyword>
<protein>
    <submittedName>
        <fullName evidence="4">Inactive serine/threonine-protein kinase</fullName>
    </submittedName>
</protein>
<dbReference type="GO" id="GO:0004674">
    <property type="term" value="F:protein serine/threonine kinase activity"/>
    <property type="evidence" value="ECO:0007669"/>
    <property type="project" value="TreeGrafter"/>
</dbReference>
<dbReference type="InterPro" id="IPR045274">
    <property type="entry name" value="WAK-like"/>
</dbReference>
<name>A0A5N5G0T9_9ROSA</name>